<protein>
    <submittedName>
        <fullName evidence="9">Sulfite efflux pump SSU1</fullName>
    </submittedName>
</protein>
<proteinExistence type="inferred from homology"/>
<comment type="subcellular location">
    <subcellularLocation>
        <location evidence="1">Cell membrane</location>
        <topology evidence="1">Multi-pass membrane protein</topology>
    </subcellularLocation>
</comment>
<evidence type="ECO:0000256" key="7">
    <source>
        <dbReference type="ARBA" id="ARBA00023136"/>
    </source>
</evidence>
<dbReference type="PANTHER" id="PTHR31686:SF1">
    <property type="entry name" value="SULFITE EFFLUX PUMP SSU1"/>
    <property type="match status" value="1"/>
</dbReference>
<organism evidence="9 10">
    <name type="scientific">Nakaseomyces bracarensis</name>
    <dbReference type="NCBI Taxonomy" id="273131"/>
    <lineage>
        <taxon>Eukaryota</taxon>
        <taxon>Fungi</taxon>
        <taxon>Dikarya</taxon>
        <taxon>Ascomycota</taxon>
        <taxon>Saccharomycotina</taxon>
        <taxon>Saccharomycetes</taxon>
        <taxon>Saccharomycetales</taxon>
        <taxon>Saccharomycetaceae</taxon>
        <taxon>Nakaseomyces</taxon>
    </lineage>
</organism>
<keyword evidence="3" id="KW-0813">Transport</keyword>
<dbReference type="InterPro" id="IPR038665">
    <property type="entry name" value="Voltage-dep_anion_channel_sf"/>
</dbReference>
<feature type="transmembrane region" description="Helical" evidence="8">
    <location>
        <begin position="382"/>
        <end position="406"/>
    </location>
</feature>
<dbReference type="EMBL" id="JBEVYD010000005">
    <property type="protein sequence ID" value="KAL3232252.1"/>
    <property type="molecule type" value="Genomic_DNA"/>
</dbReference>
<dbReference type="PANTHER" id="PTHR31686">
    <property type="match status" value="1"/>
</dbReference>
<dbReference type="InterPro" id="IPR004695">
    <property type="entry name" value="SLAC1/Mae1/Ssu1/TehA"/>
</dbReference>
<evidence type="ECO:0000256" key="1">
    <source>
        <dbReference type="ARBA" id="ARBA00004651"/>
    </source>
</evidence>
<evidence type="ECO:0000313" key="10">
    <source>
        <dbReference type="Proteomes" id="UP001623330"/>
    </source>
</evidence>
<reference evidence="9 10" key="1">
    <citation type="submission" date="2024-05" db="EMBL/GenBank/DDBJ databases">
        <title>Long read based assembly of the Candida bracarensis genome reveals expanded adhesin content.</title>
        <authorList>
            <person name="Marcet-Houben M."/>
            <person name="Ksiezopolska E."/>
            <person name="Gabaldon T."/>
        </authorList>
    </citation>
    <scope>NUCLEOTIDE SEQUENCE [LARGE SCALE GENOMIC DNA]</scope>
    <source>
        <strain evidence="9 10">CBM6</strain>
    </source>
</reference>
<accession>A0ABR4NU44</accession>
<sequence>MRKLMSKLARNFEPFMFVMVMASGISSNLLYSFPFEGHWLRVCSYIMFGVACLIFIVLQVYMFVHAYAVIKASSFGHYFTRYYANAQHGPFWGAYPMGLATIINYLAFLAQDEAKGTGNAKRLIVLAYALWWFDVLLSLLTAWGISFLIWQKYDLANKDLGCYASSGQKFAAESLKSILVLAVVPLVVASATVGKFTMTEIFRTYFHRRIQLMNIVLTVLILFHALVFVFIIITIYFWSLYVNKIPPMTQVFSMFLILGPLGQGSYSGLLIGENIQQYVQLYYPVGQNGNDEMLIKVVPWFFKIFFLLLALTLISVGYFFTIICFTSILSYWKKKEEAGDEIKRIYTFHRGWLAMTFPTGTMALGNREIYDLYNQYVPLAAFHYMGAIYAGICICWTIICLSMIFLQSIITPIYCRCTEKLDVVDMFASSEKYTEDDSNIQESESALDYRRLA</sequence>
<dbReference type="Gene3D" id="1.50.10.150">
    <property type="entry name" value="Voltage-dependent anion channel"/>
    <property type="match status" value="1"/>
</dbReference>
<feature type="transmembrane region" description="Helical" evidence="8">
    <location>
        <begin position="90"/>
        <end position="111"/>
    </location>
</feature>
<dbReference type="CDD" id="cd09318">
    <property type="entry name" value="TDT_SSU1"/>
    <property type="match status" value="1"/>
</dbReference>
<feature type="transmembrane region" description="Helical" evidence="8">
    <location>
        <begin position="15"/>
        <end position="33"/>
    </location>
</feature>
<dbReference type="Pfam" id="PF03595">
    <property type="entry name" value="SLAC1"/>
    <property type="match status" value="1"/>
</dbReference>
<name>A0ABR4NU44_9SACH</name>
<comment type="caution">
    <text evidence="9">The sequence shown here is derived from an EMBL/GenBank/DDBJ whole genome shotgun (WGS) entry which is preliminary data.</text>
</comment>
<evidence type="ECO:0000313" key="9">
    <source>
        <dbReference type="EMBL" id="KAL3232252.1"/>
    </source>
</evidence>
<evidence type="ECO:0000256" key="5">
    <source>
        <dbReference type="ARBA" id="ARBA00022692"/>
    </source>
</evidence>
<feature type="transmembrane region" description="Helical" evidence="8">
    <location>
        <begin position="300"/>
        <end position="332"/>
    </location>
</feature>
<keyword evidence="10" id="KW-1185">Reference proteome</keyword>
<evidence type="ECO:0000256" key="2">
    <source>
        <dbReference type="ARBA" id="ARBA00008566"/>
    </source>
</evidence>
<gene>
    <name evidence="9" type="ORF">RNJ44_04168</name>
</gene>
<evidence type="ECO:0000256" key="8">
    <source>
        <dbReference type="SAM" id="Phobius"/>
    </source>
</evidence>
<evidence type="ECO:0000256" key="4">
    <source>
        <dbReference type="ARBA" id="ARBA00022475"/>
    </source>
</evidence>
<keyword evidence="7 8" id="KW-0472">Membrane</keyword>
<feature type="transmembrane region" description="Helical" evidence="8">
    <location>
        <begin position="45"/>
        <end position="70"/>
    </location>
</feature>
<dbReference type="InterPro" id="IPR051629">
    <property type="entry name" value="Sulfite_efflux_TDT"/>
</dbReference>
<feature type="transmembrane region" description="Helical" evidence="8">
    <location>
        <begin position="215"/>
        <end position="238"/>
    </location>
</feature>
<dbReference type="Proteomes" id="UP001623330">
    <property type="component" value="Unassembled WGS sequence"/>
</dbReference>
<keyword evidence="4" id="KW-1003">Cell membrane</keyword>
<evidence type="ECO:0000256" key="6">
    <source>
        <dbReference type="ARBA" id="ARBA00022989"/>
    </source>
</evidence>
<feature type="transmembrane region" description="Helical" evidence="8">
    <location>
        <begin position="123"/>
        <end position="150"/>
    </location>
</feature>
<feature type="transmembrane region" description="Helical" evidence="8">
    <location>
        <begin position="175"/>
        <end position="194"/>
    </location>
</feature>
<keyword evidence="6 8" id="KW-1133">Transmembrane helix</keyword>
<comment type="similarity">
    <text evidence="2">Belongs to the tellurite-resistance/dicarboxylate transporter (TDT) family.</text>
</comment>
<keyword evidence="5 8" id="KW-0812">Transmembrane</keyword>
<evidence type="ECO:0000256" key="3">
    <source>
        <dbReference type="ARBA" id="ARBA00022448"/>
    </source>
</evidence>